<accession>A0A8H5MGN4</accession>
<dbReference type="CDD" id="cd00082">
    <property type="entry name" value="HisKA"/>
    <property type="match status" value="2"/>
</dbReference>
<evidence type="ECO:0000313" key="10">
    <source>
        <dbReference type="EMBL" id="KAF5393770.1"/>
    </source>
</evidence>
<feature type="domain" description="Response regulatory" evidence="9">
    <location>
        <begin position="711"/>
        <end position="828"/>
    </location>
</feature>
<dbReference type="InterPro" id="IPR036097">
    <property type="entry name" value="HisK_dim/P_sf"/>
</dbReference>
<dbReference type="InterPro" id="IPR005467">
    <property type="entry name" value="His_kinase_dom"/>
</dbReference>
<dbReference type="PRINTS" id="PR00344">
    <property type="entry name" value="BCTRLSENSOR"/>
</dbReference>
<evidence type="ECO:0000256" key="6">
    <source>
        <dbReference type="PROSITE-ProRule" id="PRU00169"/>
    </source>
</evidence>
<dbReference type="SUPFAM" id="SSF52172">
    <property type="entry name" value="CheY-like"/>
    <property type="match status" value="2"/>
</dbReference>
<evidence type="ECO:0000256" key="7">
    <source>
        <dbReference type="SAM" id="MobiDB-lite"/>
    </source>
</evidence>
<dbReference type="InterPro" id="IPR003594">
    <property type="entry name" value="HATPase_dom"/>
</dbReference>
<dbReference type="GO" id="GO:0000155">
    <property type="term" value="F:phosphorelay sensor kinase activity"/>
    <property type="evidence" value="ECO:0007669"/>
    <property type="project" value="InterPro"/>
</dbReference>
<feature type="modified residue" description="4-aspartylphosphate" evidence="6">
    <location>
        <position position="761"/>
    </location>
</feature>
<dbReference type="EC" id="2.7.13.3" evidence="2"/>
<evidence type="ECO:0000259" key="9">
    <source>
        <dbReference type="PROSITE" id="PS50110"/>
    </source>
</evidence>
<keyword evidence="3 6" id="KW-0597">Phosphoprotein</keyword>
<dbReference type="PANTHER" id="PTHR43047:SF72">
    <property type="entry name" value="OSMOSENSING HISTIDINE PROTEIN KINASE SLN1"/>
    <property type="match status" value="1"/>
</dbReference>
<keyword evidence="11" id="KW-1185">Reference proteome</keyword>
<proteinExistence type="predicted"/>
<dbReference type="SUPFAM" id="SSF47384">
    <property type="entry name" value="Homodimeric domain of signal transducing histidine kinase"/>
    <property type="match status" value="2"/>
</dbReference>
<evidence type="ECO:0000256" key="2">
    <source>
        <dbReference type="ARBA" id="ARBA00012438"/>
    </source>
</evidence>
<feature type="domain" description="Histidine kinase" evidence="8">
    <location>
        <begin position="992"/>
        <end position="1277"/>
    </location>
</feature>
<dbReference type="Pfam" id="PF13188">
    <property type="entry name" value="PAS_8"/>
    <property type="match status" value="1"/>
</dbReference>
<dbReference type="SMART" id="SM00448">
    <property type="entry name" value="REC"/>
    <property type="match status" value="2"/>
</dbReference>
<keyword evidence="5" id="KW-0418">Kinase</keyword>
<dbReference type="GO" id="GO:0005886">
    <property type="term" value="C:plasma membrane"/>
    <property type="evidence" value="ECO:0007669"/>
    <property type="project" value="TreeGrafter"/>
</dbReference>
<gene>
    <name evidence="10" type="ORF">D9757_000261</name>
</gene>
<organism evidence="10 11">
    <name type="scientific">Collybiopsis confluens</name>
    <dbReference type="NCBI Taxonomy" id="2823264"/>
    <lineage>
        <taxon>Eukaryota</taxon>
        <taxon>Fungi</taxon>
        <taxon>Dikarya</taxon>
        <taxon>Basidiomycota</taxon>
        <taxon>Agaricomycotina</taxon>
        <taxon>Agaricomycetes</taxon>
        <taxon>Agaricomycetidae</taxon>
        <taxon>Agaricales</taxon>
        <taxon>Marasmiineae</taxon>
        <taxon>Omphalotaceae</taxon>
        <taxon>Collybiopsis</taxon>
    </lineage>
</organism>
<comment type="catalytic activity">
    <reaction evidence="1">
        <text>ATP + protein L-histidine = ADP + protein N-phospho-L-histidine.</text>
        <dbReference type="EC" id="2.7.13.3"/>
    </reaction>
</comment>
<dbReference type="CDD" id="cd17546">
    <property type="entry name" value="REC_hyHK_CKI1_RcsC-like"/>
    <property type="match status" value="1"/>
</dbReference>
<dbReference type="InterPro" id="IPR001789">
    <property type="entry name" value="Sig_transdc_resp-reg_receiver"/>
</dbReference>
<reference evidence="10 11" key="1">
    <citation type="journal article" date="2020" name="ISME J.">
        <title>Uncovering the hidden diversity of litter-decomposition mechanisms in mushroom-forming fungi.</title>
        <authorList>
            <person name="Floudas D."/>
            <person name="Bentzer J."/>
            <person name="Ahren D."/>
            <person name="Johansson T."/>
            <person name="Persson P."/>
            <person name="Tunlid A."/>
        </authorList>
    </citation>
    <scope>NUCLEOTIDE SEQUENCE [LARGE SCALE GENOMIC DNA]</scope>
    <source>
        <strain evidence="10 11">CBS 406.79</strain>
    </source>
</reference>
<evidence type="ECO:0000313" key="11">
    <source>
        <dbReference type="Proteomes" id="UP000518752"/>
    </source>
</evidence>
<feature type="domain" description="Histidine kinase" evidence="8">
    <location>
        <begin position="409"/>
        <end position="628"/>
    </location>
</feature>
<dbReference type="InterPro" id="IPR003661">
    <property type="entry name" value="HisK_dim/P_dom"/>
</dbReference>
<dbReference type="Pfam" id="PF00512">
    <property type="entry name" value="HisKA"/>
    <property type="match status" value="1"/>
</dbReference>
<dbReference type="SUPFAM" id="SSF55785">
    <property type="entry name" value="PYP-like sensor domain (PAS domain)"/>
    <property type="match status" value="1"/>
</dbReference>
<dbReference type="SUPFAM" id="SSF55874">
    <property type="entry name" value="ATPase domain of HSP90 chaperone/DNA topoisomerase II/histidine kinase"/>
    <property type="match status" value="2"/>
</dbReference>
<dbReference type="InterPro" id="IPR004358">
    <property type="entry name" value="Sig_transdc_His_kin-like_C"/>
</dbReference>
<dbReference type="Pfam" id="PF00072">
    <property type="entry name" value="Response_reg"/>
    <property type="match status" value="2"/>
</dbReference>
<dbReference type="CDD" id="cd00156">
    <property type="entry name" value="REC"/>
    <property type="match status" value="1"/>
</dbReference>
<dbReference type="SMART" id="SM00388">
    <property type="entry name" value="HisKA"/>
    <property type="match status" value="2"/>
</dbReference>
<dbReference type="Gene3D" id="1.10.287.130">
    <property type="match status" value="2"/>
</dbReference>
<evidence type="ECO:0000256" key="3">
    <source>
        <dbReference type="ARBA" id="ARBA00022553"/>
    </source>
</evidence>
<comment type="caution">
    <text evidence="10">The sequence shown here is derived from an EMBL/GenBank/DDBJ whole genome shotgun (WGS) entry which is preliminary data.</text>
</comment>
<name>A0A8H5MGN4_9AGAR</name>
<dbReference type="InterPro" id="IPR000014">
    <property type="entry name" value="PAS"/>
</dbReference>
<dbReference type="PROSITE" id="PS50110">
    <property type="entry name" value="RESPONSE_REGULATORY"/>
    <property type="match status" value="2"/>
</dbReference>
<dbReference type="PROSITE" id="PS50109">
    <property type="entry name" value="HIS_KIN"/>
    <property type="match status" value="2"/>
</dbReference>
<dbReference type="Gene3D" id="3.30.565.10">
    <property type="entry name" value="Histidine kinase-like ATPase, C-terminal domain"/>
    <property type="match status" value="2"/>
</dbReference>
<dbReference type="InterPro" id="IPR035965">
    <property type="entry name" value="PAS-like_dom_sf"/>
</dbReference>
<dbReference type="InterPro" id="IPR011006">
    <property type="entry name" value="CheY-like_superfamily"/>
</dbReference>
<keyword evidence="4" id="KW-0808">Transferase</keyword>
<feature type="modified residue" description="4-aspartylphosphate" evidence="6">
    <location>
        <position position="1426"/>
    </location>
</feature>
<dbReference type="InterPro" id="IPR036890">
    <property type="entry name" value="HATPase_C_sf"/>
</dbReference>
<evidence type="ECO:0000259" key="8">
    <source>
        <dbReference type="PROSITE" id="PS50109"/>
    </source>
</evidence>
<dbReference type="Gene3D" id="3.30.450.20">
    <property type="entry name" value="PAS domain"/>
    <property type="match status" value="2"/>
</dbReference>
<evidence type="ECO:0000256" key="4">
    <source>
        <dbReference type="ARBA" id="ARBA00022679"/>
    </source>
</evidence>
<dbReference type="Gene3D" id="3.40.50.2300">
    <property type="match status" value="2"/>
</dbReference>
<dbReference type="SMART" id="SM00091">
    <property type="entry name" value="PAS"/>
    <property type="match status" value="2"/>
</dbReference>
<evidence type="ECO:0000256" key="1">
    <source>
        <dbReference type="ARBA" id="ARBA00000085"/>
    </source>
</evidence>
<feature type="domain" description="Response regulatory" evidence="9">
    <location>
        <begin position="1367"/>
        <end position="1498"/>
    </location>
</feature>
<dbReference type="Pfam" id="PF02518">
    <property type="entry name" value="HATPase_c"/>
    <property type="match status" value="2"/>
</dbReference>
<evidence type="ECO:0000256" key="5">
    <source>
        <dbReference type="ARBA" id="ARBA00022777"/>
    </source>
</evidence>
<dbReference type="SMART" id="SM00387">
    <property type="entry name" value="HATPase_c"/>
    <property type="match status" value="2"/>
</dbReference>
<dbReference type="Proteomes" id="UP000518752">
    <property type="component" value="Unassembled WGS sequence"/>
</dbReference>
<dbReference type="GO" id="GO:0009927">
    <property type="term" value="F:histidine phosphotransfer kinase activity"/>
    <property type="evidence" value="ECO:0007669"/>
    <property type="project" value="TreeGrafter"/>
</dbReference>
<dbReference type="EMBL" id="JAACJN010000001">
    <property type="protein sequence ID" value="KAF5393770.1"/>
    <property type="molecule type" value="Genomic_DNA"/>
</dbReference>
<dbReference type="PANTHER" id="PTHR43047">
    <property type="entry name" value="TWO-COMPONENT HISTIDINE PROTEIN KINASE"/>
    <property type="match status" value="1"/>
</dbReference>
<dbReference type="OrthoDB" id="60033at2759"/>
<sequence length="1503" mass="167439">MTCEAPLLSYAPHIRASPVAKLLLNFDWSSTPLGPIEQWPQSLKTVVSLMLANPSQSSLFWGREDKILLYNDAWANISGSKHPHLMGKPGRIAFHEIWDDFSVHCDAVYQGKHIGREDDLLFFDSKPSEIIAPNLTSQREDDIPSKLETYFTWSYLPVQVEDGQVGGIWNNCVETTGKVLSERRMATVRSLGERTASTRTTSEFWEAVADSLTLNALDFPFFLCYSASNSVGEDSSDAAETMSNASYSDLRSEYSASGSSISSVHHRRLDLVKHCGVEPGHPAAPSSVELNPLDMSNKNSWPFTEACLHRKALRAKNPYPIGFSERGWCDKPGDAILIPIYGPDDSLVGLVLFGLNTRRPYDEHYANFHQTLMRNLNAAFVAAQAFEREIQRTEELQALDRAKTVFFQNVSHELRTPLTLIRGPCEDALKEENKLDATLRSRFKLIFRASNRLLRLVNSLMLFSSAEARRLQAFYRPVRLGPVTSDLASLFRSAIEKAGITYNVECGEADDDREVYVDLSMWEKIVFNLLSNAVKYTTTGFIKLYLRFHISGVELRVEDSGCGIPQDQKELVLQRFHRVESTEGRSHEGTGIGLALTSELVKLHGGTIHVESALGKGSSFIVRIPRGYTHLPAKDVNHYPDLELLRSLTIAENHEYDGGTRSKEGAAGYGDYAKQIVEEANGWLGTDDSETASNLSVTSGPDGSSFMCSLTILLAEDNADARAYIKSILSTVAQVVVAVSDGRDALDYVRNHARPDLIVTDIMMPGLSGIELIQELANDADPIPVIVLTARSGSEADYVPEIESIGPIDCIFKPFSSVELLRRVQTRLDSISQKLELERQVQLHTAELELAQQRYRRMTELAPVAIFETDEMDRGLITFANERFFTLTGLPRSLPLRFVEIIDLMEPEYQSIAELAWADVLEFNKSAHFEFQFLNGRHALAEVVSLSSGSILGSLTDQTEKNHLVASQLEVERQKTDEAVHRRRLQEAFVDIVSHELRNPISAILQSADILSSSTLHLSEIIRDLFTFYSTKRPDPEKIQTLFEESQTELADISHAVTSVELCARHQTIIASDILVVSRLDSNLLSVKPVMFHLIDELQSTLVMFSVQAETQSIKFIIDPVNVTSETRIIADPTRLCQILVNLISNSCRALESWSGQRHITVQVSLAQSRPFEDSGYGHERQPSDSSLKTSRVWVSFRISDTGPGIPVEDQARLFTRFNDISSSKKSLPARNISTLGGTGLGLYLCRKLAELQGGAIQFSAHSGQGAAFFFFIEARIAENAPSIATPYSLRTFERFTKSGSISPDPRPTAPDEDGLLKHKTASDLSSDEKGKLDTDYFSIGNHVSSREPRKDRKLHVNNQAKRTKLLVLIVEDNAINQKLLKRQIEKAGFLAHGTDNGLEALQYLESAYHNKHGNTAVYPSLVLMDLEMPILDGLQATARIRTWEEEGKLPAPKLPIFAVTGNARSGQIDAARAAGMNDVYIKPYNIREIIRRIDLEGVPRHS</sequence>
<protein>
    <recommendedName>
        <fullName evidence="2">histidine kinase</fullName>
        <ecNumber evidence="2">2.7.13.3</ecNumber>
    </recommendedName>
</protein>
<feature type="region of interest" description="Disordered" evidence="7">
    <location>
        <begin position="1299"/>
        <end position="1330"/>
    </location>
</feature>